<keyword evidence="4" id="KW-0285">Flavoprotein</keyword>
<keyword evidence="8" id="KW-1207">Sterol metabolism</keyword>
<feature type="domain" description="Glucose-methanol-choline oxidoreductase C-terminal" evidence="16">
    <location>
        <begin position="477"/>
        <end position="529"/>
    </location>
</feature>
<evidence type="ECO:0000256" key="8">
    <source>
        <dbReference type="ARBA" id="ARBA00023166"/>
    </source>
</evidence>
<evidence type="ECO:0000256" key="2">
    <source>
        <dbReference type="ARBA" id="ARBA00010790"/>
    </source>
</evidence>
<evidence type="ECO:0000256" key="12">
    <source>
        <dbReference type="ARBA" id="ARBA00049645"/>
    </source>
</evidence>
<gene>
    <name evidence="17" type="ORF">GIY30_12650</name>
</gene>
<dbReference type="PROSITE" id="PS51318">
    <property type="entry name" value="TAT"/>
    <property type="match status" value="1"/>
</dbReference>
<proteinExistence type="inferred from homology"/>
<keyword evidence="7" id="KW-0443">Lipid metabolism</keyword>
<dbReference type="PANTHER" id="PTHR47470:SF1">
    <property type="entry name" value="FAD-DEPENDENT OXIDOREDUCTASE 2 FAD BINDING DOMAIN-CONTAINING PROTEIN"/>
    <property type="match status" value="1"/>
</dbReference>
<dbReference type="AlphaFoldDB" id="A0A6L7GRF1"/>
<evidence type="ECO:0000256" key="14">
    <source>
        <dbReference type="ARBA" id="ARBA00049744"/>
    </source>
</evidence>
<evidence type="ECO:0000256" key="10">
    <source>
        <dbReference type="ARBA" id="ARBA00023235"/>
    </source>
</evidence>
<evidence type="ECO:0000256" key="15">
    <source>
        <dbReference type="ARBA" id="ARBA00049778"/>
    </source>
</evidence>
<dbReference type="Pfam" id="PF05199">
    <property type="entry name" value="GMC_oxred_C"/>
    <property type="match status" value="1"/>
</dbReference>
<evidence type="ECO:0000313" key="18">
    <source>
        <dbReference type="Proteomes" id="UP000475545"/>
    </source>
</evidence>
<evidence type="ECO:0000313" key="17">
    <source>
        <dbReference type="EMBL" id="MXP22192.1"/>
    </source>
</evidence>
<keyword evidence="6" id="KW-0560">Oxidoreductase</keyword>
<dbReference type="GO" id="GO:0016995">
    <property type="term" value="F:cholesterol oxidase activity"/>
    <property type="evidence" value="ECO:0007669"/>
    <property type="project" value="UniProtKB-EC"/>
</dbReference>
<comment type="cofactor">
    <cofactor evidence="1">
        <name>FAD</name>
        <dbReference type="ChEBI" id="CHEBI:57692"/>
    </cofactor>
</comment>
<dbReference type="Pfam" id="PF13450">
    <property type="entry name" value="NAD_binding_8"/>
    <property type="match status" value="1"/>
</dbReference>
<accession>A0A6L7GRF1</accession>
<evidence type="ECO:0000256" key="13">
    <source>
        <dbReference type="ARBA" id="ARBA00049723"/>
    </source>
</evidence>
<evidence type="ECO:0000256" key="6">
    <source>
        <dbReference type="ARBA" id="ARBA00023002"/>
    </source>
</evidence>
<keyword evidence="9" id="KW-0753">Steroid metabolism</keyword>
<dbReference type="InterPro" id="IPR006311">
    <property type="entry name" value="TAT_signal"/>
</dbReference>
<dbReference type="EC" id="5.3.3.1" evidence="11"/>
<comment type="similarity">
    <text evidence="2">Belongs to the GMC oxidoreductase family.</text>
</comment>
<protein>
    <recommendedName>
        <fullName evidence="14">Cholesterol oxidase</fullName>
        <ecNumber evidence="13">1.1.3.6</ecNumber>
        <ecNumber evidence="11">5.3.3.1</ecNumber>
    </recommendedName>
    <alternativeName>
        <fullName evidence="15">Cholesterol isomerase</fullName>
    </alternativeName>
</protein>
<sequence length="540" mass="57411">MLGVDRVTPERTPITRRALIRGSAGLGALGALSAVSSRAAAAPAGSAIVIGSGFGGAVAALRLGQAGIRTTVFERGRRWPIRSDGNTFATFASPDKRAAWFSPTAGISGLVQVPVEPYPGVLEKVQGNGIEAVYGAGVGGGSLVFGAFSAQPDKPDFDLVFPGGTDYDELARTYYPRARRMIRATPLPPDILAHPNYVGARSWIRTVARYGVTPSFIDYSVDWDIVRKELAGAAPPGISNGDLSYGVNSGAKTSVDHNYLPAAEATGHVTIKPMHEVFEIRPRSRRPGFIVRARLIDDRRNTLRIVTAEADYLFMAAGSYHTTSMLVRARALGHLPRLSPRIGDGWGANGDFVILRTALRDPYGPIQGGPGYGRIRDERLPGGPAAIVYQASPFPSPLGGVATTHLIQVHTDERGTIDFDHSTGGTRLTYPFAEGTSVLDRRAAAFAGHFHQMTEARHGYPQNGIPVYSRAFGFGSGSTYHGLGGVTIGRAARPDGSVRGYDNLYVVDGAFAPGAVGLVNPSLTILAMAERTMDRFLATL</sequence>
<evidence type="ECO:0000259" key="16">
    <source>
        <dbReference type="Pfam" id="PF05199"/>
    </source>
</evidence>
<reference evidence="17 18" key="1">
    <citation type="submission" date="2019-11" db="EMBL/GenBank/DDBJ databases">
        <title>Gordonia sp. nov., a novel actinobacterium isolated from mangrove soil in Hainan.</title>
        <authorList>
            <person name="Huang X."/>
            <person name="Xie Y."/>
            <person name="Chu X."/>
            <person name="Xiao K."/>
        </authorList>
    </citation>
    <scope>NUCLEOTIDE SEQUENCE [LARGE SCALE GENOMIC DNA]</scope>
    <source>
        <strain evidence="17 18">HNM0687</strain>
    </source>
</reference>
<keyword evidence="3" id="KW-0153">Cholesterol metabolism</keyword>
<dbReference type="Gene3D" id="3.50.50.60">
    <property type="entry name" value="FAD/NAD(P)-binding domain"/>
    <property type="match status" value="1"/>
</dbReference>
<dbReference type="EMBL" id="WMBR01000003">
    <property type="protein sequence ID" value="MXP22192.1"/>
    <property type="molecule type" value="Genomic_DNA"/>
</dbReference>
<keyword evidence="10" id="KW-0413">Isomerase</keyword>
<evidence type="ECO:0000256" key="7">
    <source>
        <dbReference type="ARBA" id="ARBA00023098"/>
    </source>
</evidence>
<dbReference type="EC" id="1.1.3.6" evidence="13"/>
<name>A0A6L7GRF1_9ACTN</name>
<evidence type="ECO:0000256" key="9">
    <source>
        <dbReference type="ARBA" id="ARBA00023221"/>
    </source>
</evidence>
<dbReference type="PANTHER" id="PTHR47470">
    <property type="entry name" value="CHOLESTEROL OXIDASE"/>
    <property type="match status" value="1"/>
</dbReference>
<evidence type="ECO:0000256" key="11">
    <source>
        <dbReference type="ARBA" id="ARBA00038856"/>
    </source>
</evidence>
<dbReference type="InterPro" id="IPR052542">
    <property type="entry name" value="Cholesterol_Oxidase"/>
</dbReference>
<keyword evidence="18" id="KW-1185">Reference proteome</keyword>
<evidence type="ECO:0000256" key="4">
    <source>
        <dbReference type="ARBA" id="ARBA00022630"/>
    </source>
</evidence>
<dbReference type="GO" id="GO:0008203">
    <property type="term" value="P:cholesterol metabolic process"/>
    <property type="evidence" value="ECO:0007669"/>
    <property type="project" value="UniProtKB-KW"/>
</dbReference>
<comment type="pathway">
    <text evidence="12">Steroid metabolism; cholesterol degradation.</text>
</comment>
<dbReference type="Proteomes" id="UP000475545">
    <property type="component" value="Unassembled WGS sequence"/>
</dbReference>
<dbReference type="SUPFAM" id="SSF54373">
    <property type="entry name" value="FAD-linked reductases, C-terminal domain"/>
    <property type="match status" value="1"/>
</dbReference>
<organism evidence="17 18">
    <name type="scientific">Gordonia mangrovi</name>
    <dbReference type="NCBI Taxonomy" id="2665643"/>
    <lineage>
        <taxon>Bacteria</taxon>
        <taxon>Bacillati</taxon>
        <taxon>Actinomycetota</taxon>
        <taxon>Actinomycetes</taxon>
        <taxon>Mycobacteriales</taxon>
        <taxon>Gordoniaceae</taxon>
        <taxon>Gordonia</taxon>
    </lineage>
</organism>
<evidence type="ECO:0000256" key="3">
    <source>
        <dbReference type="ARBA" id="ARBA00022548"/>
    </source>
</evidence>
<keyword evidence="5" id="KW-0274">FAD</keyword>
<dbReference type="SUPFAM" id="SSF51905">
    <property type="entry name" value="FAD/NAD(P)-binding domain"/>
    <property type="match status" value="1"/>
</dbReference>
<evidence type="ECO:0000256" key="1">
    <source>
        <dbReference type="ARBA" id="ARBA00001974"/>
    </source>
</evidence>
<dbReference type="Gene3D" id="3.30.410.10">
    <property type="entry name" value="Cholesterol Oxidase, domain 2"/>
    <property type="match status" value="1"/>
</dbReference>
<dbReference type="GO" id="GO:0004769">
    <property type="term" value="F:steroid Delta-isomerase activity"/>
    <property type="evidence" value="ECO:0007669"/>
    <property type="project" value="UniProtKB-EC"/>
</dbReference>
<dbReference type="InterPro" id="IPR036188">
    <property type="entry name" value="FAD/NAD-bd_sf"/>
</dbReference>
<dbReference type="InterPro" id="IPR007867">
    <property type="entry name" value="GMC_OxRtase_C"/>
</dbReference>
<comment type="caution">
    <text evidence="17">The sequence shown here is derived from an EMBL/GenBank/DDBJ whole genome shotgun (WGS) entry which is preliminary data.</text>
</comment>
<evidence type="ECO:0000256" key="5">
    <source>
        <dbReference type="ARBA" id="ARBA00022827"/>
    </source>
</evidence>